<evidence type="ECO:0000256" key="1">
    <source>
        <dbReference type="SAM" id="MobiDB-lite"/>
    </source>
</evidence>
<accession>A0A4S4EGU5</accession>
<dbReference type="Proteomes" id="UP000306102">
    <property type="component" value="Unassembled WGS sequence"/>
</dbReference>
<evidence type="ECO:0000256" key="2">
    <source>
        <dbReference type="SAM" id="SignalP"/>
    </source>
</evidence>
<feature type="region of interest" description="Disordered" evidence="1">
    <location>
        <begin position="213"/>
        <end position="330"/>
    </location>
</feature>
<feature type="compositionally biased region" description="Basic and acidic residues" evidence="1">
    <location>
        <begin position="72"/>
        <end position="85"/>
    </location>
</feature>
<feature type="signal peptide" evidence="2">
    <location>
        <begin position="1"/>
        <end position="20"/>
    </location>
</feature>
<sequence>MARLGFTLTLLFLFFAFTYARTPFIPENDVTDRDLSDSLPESNAKSTLFLPSDKLEPEEQPSPVVELDSETAETKPIDTENEDKAVGTTEGPESDRETVAVPLDRPMTIVRFRPINRHFPAKRSYPFHIPLRGCRHGIKHMMKRREVGYGGDMIMAGGGGERQGKEFDPEMLRGGVRQIPERWVRFHHHHHHHDGMERFPFGKHHRDVFGKKSFRKPFHSEEDEDEEEREEKQKKSFKRPFRREEDEDEEEREEKQKKSFKRPFRREEDDDEDEREEKQKKSFRRPFRREEDDDEEEREEKQKKGQREEREEGSGGGGFMKHIRKFLDQF</sequence>
<feature type="compositionally biased region" description="Basic and acidic residues" evidence="1">
    <location>
        <begin position="299"/>
        <end position="313"/>
    </location>
</feature>
<evidence type="ECO:0000313" key="3">
    <source>
        <dbReference type="EMBL" id="THG15688.1"/>
    </source>
</evidence>
<comment type="caution">
    <text evidence="3">The sequence shown here is derived from an EMBL/GenBank/DDBJ whole genome shotgun (WGS) entry which is preliminary data.</text>
</comment>
<organism evidence="3 4">
    <name type="scientific">Camellia sinensis var. sinensis</name>
    <name type="common">China tea</name>
    <dbReference type="NCBI Taxonomy" id="542762"/>
    <lineage>
        <taxon>Eukaryota</taxon>
        <taxon>Viridiplantae</taxon>
        <taxon>Streptophyta</taxon>
        <taxon>Embryophyta</taxon>
        <taxon>Tracheophyta</taxon>
        <taxon>Spermatophyta</taxon>
        <taxon>Magnoliopsida</taxon>
        <taxon>eudicotyledons</taxon>
        <taxon>Gunneridae</taxon>
        <taxon>Pentapetalae</taxon>
        <taxon>asterids</taxon>
        <taxon>Ericales</taxon>
        <taxon>Theaceae</taxon>
        <taxon>Camellia</taxon>
    </lineage>
</organism>
<gene>
    <name evidence="3" type="ORF">TEA_021645</name>
</gene>
<keyword evidence="2" id="KW-0732">Signal</keyword>
<protein>
    <submittedName>
        <fullName evidence="3">Uncharacterized protein</fullName>
    </submittedName>
</protein>
<dbReference type="EMBL" id="SDRB02004579">
    <property type="protein sequence ID" value="THG15688.1"/>
    <property type="molecule type" value="Genomic_DNA"/>
</dbReference>
<dbReference type="AlphaFoldDB" id="A0A4S4EGU5"/>
<name>A0A4S4EGU5_CAMSN</name>
<reference evidence="3 4" key="1">
    <citation type="journal article" date="2018" name="Proc. Natl. Acad. Sci. U.S.A.">
        <title>Draft genome sequence of Camellia sinensis var. sinensis provides insights into the evolution of the tea genome and tea quality.</title>
        <authorList>
            <person name="Wei C."/>
            <person name="Yang H."/>
            <person name="Wang S."/>
            <person name="Zhao J."/>
            <person name="Liu C."/>
            <person name="Gao L."/>
            <person name="Xia E."/>
            <person name="Lu Y."/>
            <person name="Tai Y."/>
            <person name="She G."/>
            <person name="Sun J."/>
            <person name="Cao H."/>
            <person name="Tong W."/>
            <person name="Gao Q."/>
            <person name="Li Y."/>
            <person name="Deng W."/>
            <person name="Jiang X."/>
            <person name="Wang W."/>
            <person name="Chen Q."/>
            <person name="Zhang S."/>
            <person name="Li H."/>
            <person name="Wu J."/>
            <person name="Wang P."/>
            <person name="Li P."/>
            <person name="Shi C."/>
            <person name="Zheng F."/>
            <person name="Jian J."/>
            <person name="Huang B."/>
            <person name="Shan D."/>
            <person name="Shi M."/>
            <person name="Fang C."/>
            <person name="Yue Y."/>
            <person name="Li F."/>
            <person name="Li D."/>
            <person name="Wei S."/>
            <person name="Han B."/>
            <person name="Jiang C."/>
            <person name="Yin Y."/>
            <person name="Xia T."/>
            <person name="Zhang Z."/>
            <person name="Bennetzen J.L."/>
            <person name="Zhao S."/>
            <person name="Wan X."/>
        </authorList>
    </citation>
    <scope>NUCLEOTIDE SEQUENCE [LARGE SCALE GENOMIC DNA]</scope>
    <source>
        <strain evidence="4">cv. Shuchazao</strain>
        <tissue evidence="3">Leaf</tissue>
    </source>
</reference>
<keyword evidence="4" id="KW-1185">Reference proteome</keyword>
<feature type="chain" id="PRO_5020808497" evidence="2">
    <location>
        <begin position="21"/>
        <end position="330"/>
    </location>
</feature>
<proteinExistence type="predicted"/>
<feature type="region of interest" description="Disordered" evidence="1">
    <location>
        <begin position="33"/>
        <end position="97"/>
    </location>
</feature>
<evidence type="ECO:0000313" key="4">
    <source>
        <dbReference type="Proteomes" id="UP000306102"/>
    </source>
</evidence>